<dbReference type="InterPro" id="IPR003721">
    <property type="entry name" value="Pantoate_ligase"/>
</dbReference>
<comment type="catalytic activity">
    <reaction evidence="9">
        <text>(R)-pantoate + beta-alanine + ATP = (R)-pantothenate + AMP + diphosphate + H(+)</text>
        <dbReference type="Rhea" id="RHEA:10912"/>
        <dbReference type="ChEBI" id="CHEBI:15378"/>
        <dbReference type="ChEBI" id="CHEBI:15980"/>
        <dbReference type="ChEBI" id="CHEBI:29032"/>
        <dbReference type="ChEBI" id="CHEBI:30616"/>
        <dbReference type="ChEBI" id="CHEBI:33019"/>
        <dbReference type="ChEBI" id="CHEBI:57966"/>
        <dbReference type="ChEBI" id="CHEBI:456215"/>
        <dbReference type="EC" id="6.3.2.1"/>
    </reaction>
</comment>
<keyword evidence="4 10" id="KW-0436">Ligase</keyword>
<dbReference type="Gene3D" id="3.40.50.620">
    <property type="entry name" value="HUPs"/>
    <property type="match status" value="1"/>
</dbReference>
<evidence type="ECO:0000256" key="9">
    <source>
        <dbReference type="ARBA" id="ARBA00048258"/>
    </source>
</evidence>
<evidence type="ECO:0000313" key="10">
    <source>
        <dbReference type="EMBL" id="VAW35562.1"/>
    </source>
</evidence>
<evidence type="ECO:0000256" key="5">
    <source>
        <dbReference type="ARBA" id="ARBA00022655"/>
    </source>
</evidence>
<protein>
    <recommendedName>
        <fullName evidence="3">pantoate--beta-alanine ligase (AMP-forming)</fullName>
        <ecNumber evidence="3">6.3.2.1</ecNumber>
    </recommendedName>
    <alternativeName>
        <fullName evidence="8">Pantoate-activating enzyme</fullName>
    </alternativeName>
</protein>
<dbReference type="PANTHER" id="PTHR21299">
    <property type="entry name" value="CYTIDYLATE KINASE/PANTOATE-BETA-ALANINE LIGASE"/>
    <property type="match status" value="1"/>
</dbReference>
<dbReference type="HAMAP" id="MF_00158">
    <property type="entry name" value="PanC"/>
    <property type="match status" value="1"/>
</dbReference>
<dbReference type="GO" id="GO:0004592">
    <property type="term" value="F:pantoate-beta-alanine ligase activity"/>
    <property type="evidence" value="ECO:0007669"/>
    <property type="project" value="UniProtKB-EC"/>
</dbReference>
<evidence type="ECO:0000256" key="2">
    <source>
        <dbReference type="ARBA" id="ARBA00009256"/>
    </source>
</evidence>
<dbReference type="Gene3D" id="3.30.1300.10">
    <property type="entry name" value="Pantoate-beta-alanine ligase, C-terminal domain"/>
    <property type="match status" value="1"/>
</dbReference>
<dbReference type="GO" id="GO:0005524">
    <property type="term" value="F:ATP binding"/>
    <property type="evidence" value="ECO:0007669"/>
    <property type="project" value="UniProtKB-KW"/>
</dbReference>
<evidence type="ECO:0000256" key="8">
    <source>
        <dbReference type="ARBA" id="ARBA00032806"/>
    </source>
</evidence>
<organism evidence="10">
    <name type="scientific">hydrothermal vent metagenome</name>
    <dbReference type="NCBI Taxonomy" id="652676"/>
    <lineage>
        <taxon>unclassified sequences</taxon>
        <taxon>metagenomes</taxon>
        <taxon>ecological metagenomes</taxon>
    </lineage>
</organism>
<dbReference type="Pfam" id="PF02569">
    <property type="entry name" value="Pantoate_ligase"/>
    <property type="match status" value="1"/>
</dbReference>
<dbReference type="EC" id="6.3.2.1" evidence="3"/>
<dbReference type="SUPFAM" id="SSF52374">
    <property type="entry name" value="Nucleotidylyl transferase"/>
    <property type="match status" value="1"/>
</dbReference>
<keyword evidence="6" id="KW-0547">Nucleotide-binding</keyword>
<dbReference type="PANTHER" id="PTHR21299:SF1">
    <property type="entry name" value="PANTOATE--BETA-ALANINE LIGASE"/>
    <property type="match status" value="1"/>
</dbReference>
<dbReference type="InterPro" id="IPR014729">
    <property type="entry name" value="Rossmann-like_a/b/a_fold"/>
</dbReference>
<dbReference type="FunFam" id="3.40.50.620:FF:000013">
    <property type="entry name" value="Pantothenate synthetase"/>
    <property type="match status" value="1"/>
</dbReference>
<accession>A0A3B0V9S7</accession>
<sequence length="317" mass="33975">MRIIEKIKEMRTAVSSARGRGATVAFVPTMGGLHQGHLLLVRSARRFAGEDGLVVVSVFVNPVQFSEDEDLGAYPRDFGRDAALLKEAGVQIIFSPSVEEIYPDGFSTRVDTGGIAESSLAGRLCGASRPGHFSGVATIVTKLFNIVAPDVAVFGLKDYQQQLIIKKLVKDLDMDIEIVTVETVREGDGLAMSSRNAYLDEAAREAALCVPRSLELACRLFAGGASSLDEIKQEMRALVEARQGVVVDYIIICEPETLEEATVLRAGLLVAIAVRVALAGRGAAKGLYGKGAEVATAQSVRLIDNCILETRRVKLNG</sequence>
<dbReference type="UniPathway" id="UPA00028">
    <property type="reaction ID" value="UER00005"/>
</dbReference>
<evidence type="ECO:0000256" key="7">
    <source>
        <dbReference type="ARBA" id="ARBA00022840"/>
    </source>
</evidence>
<evidence type="ECO:0000256" key="1">
    <source>
        <dbReference type="ARBA" id="ARBA00004990"/>
    </source>
</evidence>
<dbReference type="AlphaFoldDB" id="A0A3B0V9S7"/>
<evidence type="ECO:0000256" key="6">
    <source>
        <dbReference type="ARBA" id="ARBA00022741"/>
    </source>
</evidence>
<evidence type="ECO:0000256" key="4">
    <source>
        <dbReference type="ARBA" id="ARBA00022598"/>
    </source>
</evidence>
<keyword evidence="5" id="KW-0566">Pantothenate biosynthesis</keyword>
<proteinExistence type="inferred from homology"/>
<keyword evidence="7" id="KW-0067">ATP-binding</keyword>
<dbReference type="NCBIfam" id="TIGR00018">
    <property type="entry name" value="panC"/>
    <property type="match status" value="1"/>
</dbReference>
<dbReference type="GO" id="GO:0005829">
    <property type="term" value="C:cytosol"/>
    <property type="evidence" value="ECO:0007669"/>
    <property type="project" value="TreeGrafter"/>
</dbReference>
<comment type="similarity">
    <text evidence="2">Belongs to the pantothenate synthetase family.</text>
</comment>
<gene>
    <name evidence="10" type="ORF">MNBD_DELTA02-906</name>
</gene>
<name>A0A3B0V9S7_9ZZZZ</name>
<reference evidence="10" key="1">
    <citation type="submission" date="2018-06" db="EMBL/GenBank/DDBJ databases">
        <authorList>
            <person name="Zhirakovskaya E."/>
        </authorList>
    </citation>
    <scope>NUCLEOTIDE SEQUENCE</scope>
</reference>
<dbReference type="InterPro" id="IPR042176">
    <property type="entry name" value="Pantoate_ligase_C"/>
</dbReference>
<dbReference type="GO" id="GO:0015940">
    <property type="term" value="P:pantothenate biosynthetic process"/>
    <property type="evidence" value="ECO:0007669"/>
    <property type="project" value="UniProtKB-UniPathway"/>
</dbReference>
<dbReference type="EMBL" id="UOEZ01000030">
    <property type="protein sequence ID" value="VAW35562.1"/>
    <property type="molecule type" value="Genomic_DNA"/>
</dbReference>
<comment type="pathway">
    <text evidence="1">Cofactor biosynthesis; (R)-pantothenate biosynthesis; (R)-pantothenate from (R)-pantoate and beta-alanine: step 1/1.</text>
</comment>
<dbReference type="CDD" id="cd00560">
    <property type="entry name" value="PanC"/>
    <property type="match status" value="1"/>
</dbReference>
<evidence type="ECO:0000256" key="3">
    <source>
        <dbReference type="ARBA" id="ARBA00012219"/>
    </source>
</evidence>